<dbReference type="PANTHER" id="PTHR43580">
    <property type="entry name" value="OXIDOREDUCTASE GLYR1-RELATED"/>
    <property type="match status" value="1"/>
</dbReference>
<dbReference type="Gene3D" id="1.10.1040.10">
    <property type="entry name" value="N-(1-d-carboxylethyl)-l-norvaline Dehydrogenase, domain 2"/>
    <property type="match status" value="1"/>
</dbReference>
<dbReference type="Pfam" id="PF09130">
    <property type="entry name" value="DUF1932"/>
    <property type="match status" value="1"/>
</dbReference>
<reference evidence="3" key="1">
    <citation type="submission" date="2020-05" db="EMBL/GenBank/DDBJ databases">
        <title>Identification of trans-AT polyketide cluster in two marine bacteria, producers of a novel glutaramide-containing polyketide sesbanimide D and analogs.</title>
        <authorList>
            <person name="Kacar D."/>
            <person name="Rodriguez P."/>
            <person name="Canedo L."/>
            <person name="Gonzalez E."/>
            <person name="Galan B."/>
            <person name="De La Calle F."/>
            <person name="Garcia J.L."/>
        </authorList>
    </citation>
    <scope>NUCLEOTIDE SEQUENCE</scope>
    <source>
        <strain evidence="3">PHM038</strain>
    </source>
</reference>
<dbReference type="AlphaFoldDB" id="A0A926NWX2"/>
<dbReference type="RefSeq" id="WP_190292666.1">
    <property type="nucleotide sequence ID" value="NZ_JABFCZ010000018.1"/>
</dbReference>
<dbReference type="PANTHER" id="PTHR43580:SF2">
    <property type="entry name" value="CYTOKINE-LIKE NUCLEAR FACTOR N-PAC"/>
    <property type="match status" value="1"/>
</dbReference>
<proteinExistence type="predicted"/>
<evidence type="ECO:0000259" key="1">
    <source>
        <dbReference type="Pfam" id="PF03446"/>
    </source>
</evidence>
<sequence>MSTENPVIGLLGIGEMGGNMARELTGAGFRVVSVLTGRSRESVGRAKEAGIEDAADLTSLVAACDILFSVLPPAVAQEEARAVADCLRDAPKPLIFVEGNAISPVLVREIADLFDDTPATFVDGGIVGQPPKDGKVPRLYLSGTGSEMLDVLDGPAFEIVHLGDCIGDASGFKMVYASQTKGHNALLTAGFVAAERMGLLEAFIAELKRSQPGFLTKAETNIPRLPADAGRWVREMEEIRDTYEALGLTGGFHEGAAAMMRLLANSPFGHETRRTRDTSRGMVETVRALAPQAANENRRSER</sequence>
<dbReference type="InterPro" id="IPR015814">
    <property type="entry name" value="Pgluconate_DH_NAD-bd_C"/>
</dbReference>
<dbReference type="InterPro" id="IPR006115">
    <property type="entry name" value="6PGDH_NADP-bd"/>
</dbReference>
<feature type="domain" description="6-phosphogluconate dehydrogenase NADP-binding" evidence="1">
    <location>
        <begin position="8"/>
        <end position="130"/>
    </location>
</feature>
<dbReference type="Proteomes" id="UP000598467">
    <property type="component" value="Unassembled WGS sequence"/>
</dbReference>
<dbReference type="Pfam" id="PF03446">
    <property type="entry name" value="NAD_binding_2"/>
    <property type="match status" value="1"/>
</dbReference>
<dbReference type="SUPFAM" id="SSF51735">
    <property type="entry name" value="NAD(P)-binding Rossmann-fold domains"/>
    <property type="match status" value="1"/>
</dbReference>
<protein>
    <submittedName>
        <fullName evidence="3">NAD(P)-dependent oxidoreductase</fullName>
    </submittedName>
</protein>
<dbReference type="Gene3D" id="3.40.50.720">
    <property type="entry name" value="NAD(P)-binding Rossmann-like Domain"/>
    <property type="match status" value="1"/>
</dbReference>
<dbReference type="InterPro" id="IPR013328">
    <property type="entry name" value="6PGD_dom2"/>
</dbReference>
<evidence type="ECO:0000259" key="2">
    <source>
        <dbReference type="Pfam" id="PF09130"/>
    </source>
</evidence>
<dbReference type="SUPFAM" id="SSF48179">
    <property type="entry name" value="6-phosphogluconate dehydrogenase C-terminal domain-like"/>
    <property type="match status" value="1"/>
</dbReference>
<name>A0A926NWX2_9HYPH</name>
<organism evidence="3 4">
    <name type="scientific">Roseibium aggregatum</name>
    <dbReference type="NCBI Taxonomy" id="187304"/>
    <lineage>
        <taxon>Bacteria</taxon>
        <taxon>Pseudomonadati</taxon>
        <taxon>Pseudomonadota</taxon>
        <taxon>Alphaproteobacteria</taxon>
        <taxon>Hyphomicrobiales</taxon>
        <taxon>Stappiaceae</taxon>
        <taxon>Roseibium</taxon>
    </lineage>
</organism>
<gene>
    <name evidence="3" type="ORF">HK439_16695</name>
</gene>
<evidence type="ECO:0000313" key="4">
    <source>
        <dbReference type="Proteomes" id="UP000598467"/>
    </source>
</evidence>
<dbReference type="GO" id="GO:0050661">
    <property type="term" value="F:NADP binding"/>
    <property type="evidence" value="ECO:0007669"/>
    <property type="project" value="InterPro"/>
</dbReference>
<accession>A0A926NWX2</accession>
<dbReference type="InterPro" id="IPR008927">
    <property type="entry name" value="6-PGluconate_DH-like_C_sf"/>
</dbReference>
<comment type="caution">
    <text evidence="3">The sequence shown here is derived from an EMBL/GenBank/DDBJ whole genome shotgun (WGS) entry which is preliminary data.</text>
</comment>
<dbReference type="InterPro" id="IPR036291">
    <property type="entry name" value="NAD(P)-bd_dom_sf"/>
</dbReference>
<dbReference type="EMBL" id="JABFCZ010000018">
    <property type="protein sequence ID" value="MBD1547909.1"/>
    <property type="molecule type" value="Genomic_DNA"/>
</dbReference>
<evidence type="ECO:0000313" key="3">
    <source>
        <dbReference type="EMBL" id="MBD1547909.1"/>
    </source>
</evidence>
<dbReference type="InterPro" id="IPR051265">
    <property type="entry name" value="HIBADH-related_NP60_sf"/>
</dbReference>
<feature type="domain" description="Phosphogluconate dehydrogenase NAD-binding putative C-terminal" evidence="2">
    <location>
        <begin position="194"/>
        <end position="262"/>
    </location>
</feature>